<organism evidence="1 2">
    <name type="scientific">Burkholderia multivorans (strain ATCC 17616 / 249)</name>
    <dbReference type="NCBI Taxonomy" id="395019"/>
    <lineage>
        <taxon>Bacteria</taxon>
        <taxon>Pseudomonadati</taxon>
        <taxon>Pseudomonadota</taxon>
        <taxon>Betaproteobacteria</taxon>
        <taxon>Burkholderiales</taxon>
        <taxon>Burkholderiaceae</taxon>
        <taxon>Burkholderia</taxon>
        <taxon>Burkholderia cepacia complex</taxon>
    </lineage>
</organism>
<evidence type="ECO:0000313" key="2">
    <source>
        <dbReference type="Proteomes" id="UP000008815"/>
    </source>
</evidence>
<dbReference type="Proteomes" id="UP000008815">
    <property type="component" value="Plasmid pTGL1"/>
</dbReference>
<name>A0A0H3KS34_BURM1</name>
<reference evidence="1 2" key="1">
    <citation type="submission" date="2007-04" db="EMBL/GenBank/DDBJ databases">
        <title>Complete genome sequence of Burkholderia multivorans ATCC 17616.</title>
        <authorList>
            <person name="Ohtsubo Y."/>
            <person name="Yamashita A."/>
            <person name="Kurokawa K."/>
            <person name="Takami H."/>
            <person name="Yuhara S."/>
            <person name="Nishiyama E."/>
            <person name="Endo R."/>
            <person name="Miyazaki R."/>
            <person name="Ono A."/>
            <person name="Yano K."/>
            <person name="Ito M."/>
            <person name="Sota M."/>
            <person name="Yuji N."/>
            <person name="Hattori M."/>
            <person name="Tsuda M."/>
        </authorList>
    </citation>
    <scope>NUCLEOTIDE SEQUENCE [LARGE SCALE GENOMIC DNA]</scope>
    <source>
        <strain evidence="2">ATCC 17616 / 249</strain>
        <plasmid evidence="2">Plasmid pTGL1</plasmid>
    </source>
</reference>
<accession>A0A0H3KS34</accession>
<keyword evidence="2" id="KW-1185">Reference proteome</keyword>
<proteinExistence type="predicted"/>
<dbReference type="KEGG" id="bmj:BMULJ_06220"/>
<dbReference type="HOGENOM" id="CLU_205971_0_0_4"/>
<keyword evidence="1" id="KW-0614">Plasmid</keyword>
<gene>
    <name evidence="1" type="ordered locus">BMULJ_06220</name>
</gene>
<geneLocation type="plasmid" evidence="1 2">
    <name>pTGL1</name>
</geneLocation>
<sequence length="60" mass="6696">MEIGMTAYTYEDACDMTVTRAEAEAEIGRHDVEGGFSAFLAEVGDRPEYEGKEVLDWLGY</sequence>
<dbReference type="EMBL" id="AP009388">
    <property type="protein sequence ID" value="BAG48009.1"/>
    <property type="molecule type" value="Genomic_DNA"/>
</dbReference>
<dbReference type="AlphaFoldDB" id="A0A0H3KS34"/>
<evidence type="ECO:0000313" key="1">
    <source>
        <dbReference type="EMBL" id="BAG48009.1"/>
    </source>
</evidence>
<protein>
    <submittedName>
        <fullName evidence="1">Uncharacterized protein</fullName>
    </submittedName>
</protein>